<dbReference type="InParanoid" id="D3BGZ5"/>
<evidence type="ECO:0000256" key="3">
    <source>
        <dbReference type="ARBA" id="ARBA00022741"/>
    </source>
</evidence>
<dbReference type="InterPro" id="IPR011009">
    <property type="entry name" value="Kinase-like_dom_sf"/>
</dbReference>
<dbReference type="Pfam" id="PF00069">
    <property type="entry name" value="Pkinase"/>
    <property type="match status" value="1"/>
</dbReference>
<keyword evidence="3" id="KW-0547">Nucleotide-binding</keyword>
<sequence length="282" mass="31622">MVDIESAFSIVYLGVHRETQLQYAIKVINKSNLGKDYEKNLKMEVDILKRVNHPNIVALKELFDTPNNLYLVMELVTGGELFDKIVEKGSYCEADAVQLVRKIVSAVQYLHNANIAHRDLKPENLLLKTASSDLEVAIADFGLSKLVSQETMMQTACGTPSYVAPEVLNATGYDKEVDMWSVGVITYILLCGFPPFYGDTIPEIFEFIMEANFEYPEEYWSHISSAAKDFINKLLVVDAKARLSAEDALNHPWLLSKGSTEALPKAKLASFVAERQKSKIHL</sequence>
<dbReference type="Proteomes" id="UP000001396">
    <property type="component" value="Unassembled WGS sequence"/>
</dbReference>
<dbReference type="PANTHER" id="PTHR24347">
    <property type="entry name" value="SERINE/THREONINE-PROTEIN KINASE"/>
    <property type="match status" value="1"/>
</dbReference>
<evidence type="ECO:0000313" key="8">
    <source>
        <dbReference type="Proteomes" id="UP000001396"/>
    </source>
</evidence>
<protein>
    <submittedName>
        <fullName evidence="7">Myosin light chain kinase</fullName>
    </submittedName>
</protein>
<proteinExistence type="predicted"/>
<dbReference type="CDD" id="cd05117">
    <property type="entry name" value="STKc_CAMK"/>
    <property type="match status" value="1"/>
</dbReference>
<dbReference type="GO" id="GO:0005524">
    <property type="term" value="F:ATP binding"/>
    <property type="evidence" value="ECO:0007669"/>
    <property type="project" value="UniProtKB-KW"/>
</dbReference>
<dbReference type="SUPFAM" id="SSF56112">
    <property type="entry name" value="Protein kinase-like (PK-like)"/>
    <property type="match status" value="1"/>
</dbReference>
<organism evidence="7 8">
    <name type="scientific">Heterostelium pallidum (strain ATCC 26659 / Pp 5 / PN500)</name>
    <name type="common">Cellular slime mold</name>
    <name type="synonym">Polysphondylium pallidum</name>
    <dbReference type="NCBI Taxonomy" id="670386"/>
    <lineage>
        <taxon>Eukaryota</taxon>
        <taxon>Amoebozoa</taxon>
        <taxon>Evosea</taxon>
        <taxon>Eumycetozoa</taxon>
        <taxon>Dictyostelia</taxon>
        <taxon>Acytosteliales</taxon>
        <taxon>Acytosteliaceae</taxon>
        <taxon>Heterostelium</taxon>
    </lineage>
</organism>
<dbReference type="STRING" id="670386.D3BGZ5"/>
<keyword evidence="2" id="KW-0808">Transferase</keyword>
<dbReference type="OMA" id="MGRAYNE"/>
<dbReference type="Gene3D" id="1.10.510.10">
    <property type="entry name" value="Transferase(Phosphotransferase) domain 1"/>
    <property type="match status" value="1"/>
</dbReference>
<comment type="caution">
    <text evidence="7">The sequence shown here is derived from an EMBL/GenBank/DDBJ whole genome shotgun (WGS) entry which is preliminary data.</text>
</comment>
<dbReference type="Gene3D" id="3.30.200.20">
    <property type="entry name" value="Phosphorylase Kinase, domain 1"/>
    <property type="match status" value="1"/>
</dbReference>
<dbReference type="InterPro" id="IPR000719">
    <property type="entry name" value="Prot_kinase_dom"/>
</dbReference>
<dbReference type="SMART" id="SM00220">
    <property type="entry name" value="S_TKc"/>
    <property type="match status" value="1"/>
</dbReference>
<dbReference type="PROSITE" id="PS00108">
    <property type="entry name" value="PROTEIN_KINASE_ST"/>
    <property type="match status" value="1"/>
</dbReference>
<evidence type="ECO:0000259" key="6">
    <source>
        <dbReference type="PROSITE" id="PS50011"/>
    </source>
</evidence>
<dbReference type="RefSeq" id="XP_020431500.1">
    <property type="nucleotide sequence ID" value="XM_020578631.1"/>
</dbReference>
<dbReference type="GeneID" id="31363278"/>
<dbReference type="GO" id="GO:0004674">
    <property type="term" value="F:protein serine/threonine kinase activity"/>
    <property type="evidence" value="ECO:0007669"/>
    <property type="project" value="UniProtKB-KW"/>
</dbReference>
<keyword evidence="4 7" id="KW-0418">Kinase</keyword>
<accession>D3BGZ5</accession>
<dbReference type="InterPro" id="IPR008271">
    <property type="entry name" value="Ser/Thr_kinase_AS"/>
</dbReference>
<name>D3BGZ5_HETP5</name>
<dbReference type="AlphaFoldDB" id="D3BGZ5"/>
<keyword evidence="5" id="KW-0067">ATP-binding</keyword>
<reference evidence="7 8" key="1">
    <citation type="journal article" date="2011" name="Genome Res.">
        <title>Phylogeny-wide analysis of social amoeba genomes highlights ancient origins for complex intercellular communication.</title>
        <authorList>
            <person name="Heidel A.J."/>
            <person name="Lawal H.M."/>
            <person name="Felder M."/>
            <person name="Schilde C."/>
            <person name="Helps N.R."/>
            <person name="Tunggal B."/>
            <person name="Rivero F."/>
            <person name="John U."/>
            <person name="Schleicher M."/>
            <person name="Eichinger L."/>
            <person name="Platzer M."/>
            <person name="Noegel A.A."/>
            <person name="Schaap P."/>
            <person name="Gloeckner G."/>
        </authorList>
    </citation>
    <scope>NUCLEOTIDE SEQUENCE [LARGE SCALE GENOMIC DNA]</scope>
    <source>
        <strain evidence="8">ATCC 26659 / Pp 5 / PN500</strain>
    </source>
</reference>
<dbReference type="FunCoup" id="D3BGZ5">
    <property type="interactions" value="135"/>
</dbReference>
<evidence type="ECO:0000256" key="1">
    <source>
        <dbReference type="ARBA" id="ARBA00022527"/>
    </source>
</evidence>
<dbReference type="FunFam" id="1.10.510.10:FF:000026">
    <property type="entry name" value="Calcium/calmodulin-dependent protein kinase type 1"/>
    <property type="match status" value="1"/>
</dbReference>
<evidence type="ECO:0000256" key="4">
    <source>
        <dbReference type="ARBA" id="ARBA00022777"/>
    </source>
</evidence>
<evidence type="ECO:0000313" key="7">
    <source>
        <dbReference type="EMBL" id="EFA79379.1"/>
    </source>
</evidence>
<dbReference type="EMBL" id="ADBJ01000035">
    <property type="protein sequence ID" value="EFA79379.1"/>
    <property type="molecule type" value="Genomic_DNA"/>
</dbReference>
<gene>
    <name evidence="7" type="primary">mlkA</name>
    <name evidence="7" type="ORF">PPL_07797</name>
</gene>
<keyword evidence="8" id="KW-1185">Reference proteome</keyword>
<dbReference type="PROSITE" id="PS50011">
    <property type="entry name" value="PROTEIN_KINASE_DOM"/>
    <property type="match status" value="1"/>
</dbReference>
<keyword evidence="1" id="KW-0723">Serine/threonine-protein kinase</keyword>
<feature type="domain" description="Protein kinase" evidence="6">
    <location>
        <begin position="1"/>
        <end position="254"/>
    </location>
</feature>
<evidence type="ECO:0000256" key="5">
    <source>
        <dbReference type="ARBA" id="ARBA00022840"/>
    </source>
</evidence>
<evidence type="ECO:0000256" key="2">
    <source>
        <dbReference type="ARBA" id="ARBA00022679"/>
    </source>
</evidence>